<comment type="caution">
    <text evidence="2">The sequence shown here is derived from an EMBL/GenBank/DDBJ whole genome shotgun (WGS) entry which is preliminary data.</text>
</comment>
<reference evidence="2" key="1">
    <citation type="submission" date="2020-10" db="EMBL/GenBank/DDBJ databases">
        <title>Connecting structure to function with the recovery of over 1000 high-quality activated sludge metagenome-assembled genomes encoding full-length rRNA genes using long-read sequencing.</title>
        <authorList>
            <person name="Singleton C.M."/>
            <person name="Petriglieri F."/>
            <person name="Kristensen J.M."/>
            <person name="Kirkegaard R.H."/>
            <person name="Michaelsen T.Y."/>
            <person name="Andersen M.H."/>
            <person name="Karst S.M."/>
            <person name="Dueholm M.S."/>
            <person name="Nielsen P.H."/>
            <person name="Albertsen M."/>
        </authorList>
    </citation>
    <scope>NUCLEOTIDE SEQUENCE</scope>
    <source>
        <strain evidence="2">Hirt_18-Q3-R61-65_BATAC.395</strain>
    </source>
</reference>
<dbReference type="InterPro" id="IPR023994">
    <property type="entry name" value="NiFe-hyd_HybE"/>
</dbReference>
<evidence type="ECO:0000256" key="1">
    <source>
        <dbReference type="SAM" id="MobiDB-lite"/>
    </source>
</evidence>
<proteinExistence type="predicted"/>
<organism evidence="2 3">
    <name type="scientific">Candidatus Proximibacter danicus</name>
    <dbReference type="NCBI Taxonomy" id="2954365"/>
    <lineage>
        <taxon>Bacteria</taxon>
        <taxon>Pseudomonadati</taxon>
        <taxon>Pseudomonadota</taxon>
        <taxon>Betaproteobacteria</taxon>
        <taxon>Candidatus Proximibacter</taxon>
    </lineage>
</organism>
<feature type="region of interest" description="Disordered" evidence="1">
    <location>
        <begin position="1"/>
        <end position="21"/>
    </location>
</feature>
<dbReference type="InterPro" id="IPR038530">
    <property type="entry name" value="NiFe-hyd_HybE_sf"/>
</dbReference>
<evidence type="ECO:0000313" key="2">
    <source>
        <dbReference type="EMBL" id="MBK8523666.1"/>
    </source>
</evidence>
<protein>
    <submittedName>
        <fullName evidence="2">[NiFe]-hydrogenase assembly chaperone HybE</fullName>
    </submittedName>
</protein>
<accession>A0A9D7K0T0</accession>
<dbReference type="Gene3D" id="3.30.1460.40">
    <property type="entry name" value="[NiFe]-hydrogenase assembly chaperone, HybE"/>
    <property type="match status" value="1"/>
</dbReference>
<dbReference type="Pfam" id="PF11939">
    <property type="entry name" value="NiFe-hyd_HybE"/>
    <property type="match status" value="1"/>
</dbReference>
<dbReference type="EMBL" id="JADJUC010000004">
    <property type="protein sequence ID" value="MBK8523666.1"/>
    <property type="molecule type" value="Genomic_DNA"/>
</dbReference>
<dbReference type="AlphaFoldDB" id="A0A9D7K0T0"/>
<dbReference type="Proteomes" id="UP000886689">
    <property type="component" value="Unassembled WGS sequence"/>
</dbReference>
<sequence length="208" mass="22542">MSARKAVGPDSPERVRPERVRKPLYNAPTPASAALHYADDPTPILEAMYRRIWETSMHDMPFVNSALSVVAIGFRRHEGDWVGAVITPWFLNLFVLPGGGTLWSDLASGDRVRIQFPVGELEFIADYDPGGDIPAYQYCPLFAPVSQFATHAAALAAAEEALKALFTVAPEAIAEAPAMPLQDAAVATDAESIPSRRAFFRGLAGHHS</sequence>
<name>A0A9D7K0T0_9PROT</name>
<evidence type="ECO:0000313" key="3">
    <source>
        <dbReference type="Proteomes" id="UP000886689"/>
    </source>
</evidence>
<feature type="compositionally biased region" description="Basic and acidic residues" evidence="1">
    <location>
        <begin position="11"/>
        <end position="21"/>
    </location>
</feature>
<dbReference type="NCBIfam" id="TIGR03993">
    <property type="entry name" value="hydrog_HybE"/>
    <property type="match status" value="1"/>
</dbReference>
<gene>
    <name evidence="2" type="primary">hybE</name>
    <name evidence="2" type="ORF">IPL58_05820</name>
</gene>